<proteinExistence type="predicted"/>
<feature type="non-terminal residue" evidence="1">
    <location>
        <position position="1"/>
    </location>
</feature>
<name>A0A371HV97_MUCPR</name>
<dbReference type="PANTHER" id="PTHR32108">
    <property type="entry name" value="DNA-DIRECTED RNA POLYMERASE SUBUNIT ALPHA"/>
    <property type="match status" value="1"/>
</dbReference>
<evidence type="ECO:0000313" key="2">
    <source>
        <dbReference type="Proteomes" id="UP000257109"/>
    </source>
</evidence>
<protein>
    <submittedName>
        <fullName evidence="1">Uncharacterized protein</fullName>
    </submittedName>
</protein>
<comment type="caution">
    <text evidence="1">The sequence shown here is derived from an EMBL/GenBank/DDBJ whole genome shotgun (WGS) entry which is preliminary data.</text>
</comment>
<gene>
    <name evidence="1" type="ORF">CR513_09268</name>
</gene>
<dbReference type="EMBL" id="QJKJ01001630">
    <property type="protein sequence ID" value="RDY06716.1"/>
    <property type="molecule type" value="Genomic_DNA"/>
</dbReference>
<dbReference type="Proteomes" id="UP000257109">
    <property type="component" value="Unassembled WGS sequence"/>
</dbReference>
<dbReference type="PANTHER" id="PTHR32108:SF9">
    <property type="entry name" value="REVERSE TRANSCRIPTASE RNASE H-LIKE DOMAIN-CONTAINING PROTEIN"/>
    <property type="match status" value="1"/>
</dbReference>
<dbReference type="AlphaFoldDB" id="A0A371HV97"/>
<keyword evidence="2" id="KW-1185">Reference proteome</keyword>
<sequence length="72" mass="7968">MKKASNSSNSLVKVLNKAHVDKNISLDKFGAIVNNIMMNNYLASFDEEIPIETKGHNRALNISIKCLGHLLT</sequence>
<reference evidence="1" key="1">
    <citation type="submission" date="2018-05" db="EMBL/GenBank/DDBJ databases">
        <title>Draft genome of Mucuna pruriens seed.</title>
        <authorList>
            <person name="Nnadi N.E."/>
            <person name="Vos R."/>
            <person name="Hasami M.H."/>
            <person name="Devisetty U.K."/>
            <person name="Aguiy J.C."/>
        </authorList>
    </citation>
    <scope>NUCLEOTIDE SEQUENCE [LARGE SCALE GENOMIC DNA]</scope>
    <source>
        <strain evidence="1">JCA_2017</strain>
    </source>
</reference>
<accession>A0A371HV97</accession>
<organism evidence="1 2">
    <name type="scientific">Mucuna pruriens</name>
    <name type="common">Velvet bean</name>
    <name type="synonym">Dolichos pruriens</name>
    <dbReference type="NCBI Taxonomy" id="157652"/>
    <lineage>
        <taxon>Eukaryota</taxon>
        <taxon>Viridiplantae</taxon>
        <taxon>Streptophyta</taxon>
        <taxon>Embryophyta</taxon>
        <taxon>Tracheophyta</taxon>
        <taxon>Spermatophyta</taxon>
        <taxon>Magnoliopsida</taxon>
        <taxon>eudicotyledons</taxon>
        <taxon>Gunneridae</taxon>
        <taxon>Pentapetalae</taxon>
        <taxon>rosids</taxon>
        <taxon>fabids</taxon>
        <taxon>Fabales</taxon>
        <taxon>Fabaceae</taxon>
        <taxon>Papilionoideae</taxon>
        <taxon>50 kb inversion clade</taxon>
        <taxon>NPAAA clade</taxon>
        <taxon>indigoferoid/millettioid clade</taxon>
        <taxon>Phaseoleae</taxon>
        <taxon>Mucuna</taxon>
    </lineage>
</organism>
<dbReference type="OrthoDB" id="1458478at2759"/>
<evidence type="ECO:0000313" key="1">
    <source>
        <dbReference type="EMBL" id="RDY06716.1"/>
    </source>
</evidence>